<evidence type="ECO:0000259" key="2">
    <source>
        <dbReference type="SMART" id="SM00014"/>
    </source>
</evidence>
<evidence type="ECO:0000313" key="3">
    <source>
        <dbReference type="EMBL" id="MDX5982729.1"/>
    </source>
</evidence>
<gene>
    <name evidence="3" type="ORF">SIL82_00525</name>
</gene>
<dbReference type="InterPro" id="IPR036938">
    <property type="entry name" value="PAP2/HPO_sf"/>
</dbReference>
<keyword evidence="1" id="KW-0812">Transmembrane</keyword>
<feature type="domain" description="Phosphatidic acid phosphatase type 2/haloperoxidase" evidence="2">
    <location>
        <begin position="37"/>
        <end position="150"/>
    </location>
</feature>
<protein>
    <submittedName>
        <fullName evidence="3">Phosphatase PAP2 family protein</fullName>
    </submittedName>
</protein>
<dbReference type="Gene3D" id="1.20.144.10">
    <property type="entry name" value="Phosphatidic acid phosphatase type 2/haloperoxidase"/>
    <property type="match status" value="1"/>
</dbReference>
<dbReference type="PANTHER" id="PTHR14969:SF13">
    <property type="entry name" value="AT30094P"/>
    <property type="match status" value="1"/>
</dbReference>
<dbReference type="RefSeq" id="WP_010406177.1">
    <property type="nucleotide sequence ID" value="NZ_JAWXXV010000001.1"/>
</dbReference>
<dbReference type="Proteomes" id="UP001279660">
    <property type="component" value="Unassembled WGS sequence"/>
</dbReference>
<dbReference type="SMART" id="SM00014">
    <property type="entry name" value="acidPPc"/>
    <property type="match status" value="1"/>
</dbReference>
<keyword evidence="1" id="KW-0472">Membrane</keyword>
<feature type="transmembrane region" description="Helical" evidence="1">
    <location>
        <begin position="107"/>
        <end position="129"/>
    </location>
</feature>
<feature type="transmembrane region" description="Helical" evidence="1">
    <location>
        <begin position="135"/>
        <end position="153"/>
    </location>
</feature>
<sequence>MTQMMVDITALGGGTVLLLAVVLAGGFLAVQRRWVTLALVVVGTASGSMVVTLIKGLVARVRPPLDERLVAVSSASFPSGHAANSAIVYLTLALLLVQTVHGHAARVYILAATAVLVMLIGVSRLYLHVHWPSDVVGGWVFGTIWALGWWALGRKLGADTRARRP</sequence>
<reference evidence="3 4" key="1">
    <citation type="submission" date="2023-11" db="EMBL/GenBank/DDBJ databases">
        <title>MicrobeMod: A computational toolkit for identifying prokaryotic methylation and restriction-modification with nanopore sequencing.</title>
        <authorList>
            <person name="Crits-Christoph A."/>
            <person name="Kang S.C."/>
            <person name="Lee H."/>
            <person name="Ostrov N."/>
        </authorList>
    </citation>
    <scope>NUCLEOTIDE SEQUENCE [LARGE SCALE GENOMIC DNA]</scope>
    <source>
        <strain evidence="3 4">ATCC 14820</strain>
    </source>
</reference>
<dbReference type="PANTHER" id="PTHR14969">
    <property type="entry name" value="SPHINGOSINE-1-PHOSPHATE PHOSPHOHYDROLASE"/>
    <property type="match status" value="1"/>
</dbReference>
<dbReference type="CDD" id="cd03392">
    <property type="entry name" value="PAP2_like_2"/>
    <property type="match status" value="1"/>
</dbReference>
<organism evidence="3 4">
    <name type="scientific">Sphingomonas echinoides</name>
    <dbReference type="NCBI Taxonomy" id="59803"/>
    <lineage>
        <taxon>Bacteria</taxon>
        <taxon>Pseudomonadati</taxon>
        <taxon>Pseudomonadota</taxon>
        <taxon>Alphaproteobacteria</taxon>
        <taxon>Sphingomonadales</taxon>
        <taxon>Sphingomonadaceae</taxon>
        <taxon>Sphingomonas</taxon>
    </lineage>
</organism>
<keyword evidence="1" id="KW-1133">Transmembrane helix</keyword>
<dbReference type="EMBL" id="JAWXXV010000001">
    <property type="protein sequence ID" value="MDX5982729.1"/>
    <property type="molecule type" value="Genomic_DNA"/>
</dbReference>
<comment type="caution">
    <text evidence="3">The sequence shown here is derived from an EMBL/GenBank/DDBJ whole genome shotgun (WGS) entry which is preliminary data.</text>
</comment>
<evidence type="ECO:0000256" key="1">
    <source>
        <dbReference type="SAM" id="Phobius"/>
    </source>
</evidence>
<name>A0ABU4PFL1_9SPHN</name>
<evidence type="ECO:0000313" key="4">
    <source>
        <dbReference type="Proteomes" id="UP001279660"/>
    </source>
</evidence>
<feature type="transmembrane region" description="Helical" evidence="1">
    <location>
        <begin position="34"/>
        <end position="58"/>
    </location>
</feature>
<dbReference type="InterPro" id="IPR000326">
    <property type="entry name" value="PAP2/HPO"/>
</dbReference>
<dbReference type="Pfam" id="PF01569">
    <property type="entry name" value="PAP2"/>
    <property type="match status" value="1"/>
</dbReference>
<dbReference type="SUPFAM" id="SSF48317">
    <property type="entry name" value="Acid phosphatase/Vanadium-dependent haloperoxidase"/>
    <property type="match status" value="1"/>
</dbReference>
<proteinExistence type="predicted"/>
<keyword evidence="4" id="KW-1185">Reference proteome</keyword>
<accession>A0ABU4PFL1</accession>